<name>A0A7X3MMZ3_9HYPH</name>
<accession>A0A7X3MMZ3</accession>
<keyword evidence="1" id="KW-1133">Transmembrane helix</keyword>
<comment type="caution">
    <text evidence="2">The sequence shown here is derived from an EMBL/GenBank/DDBJ whole genome shotgun (WGS) entry which is preliminary data.</text>
</comment>
<sequence>MVSKDLATLYGRVALVVFAFAFVAAIVAGPLFQKAGLGRSVTAAQETPAPEIIRVKATPVVGGRG</sequence>
<reference evidence="2 3" key="1">
    <citation type="submission" date="2019-12" db="EMBL/GenBank/DDBJ databases">
        <authorList>
            <person name="Yuan C.-G."/>
        </authorList>
    </citation>
    <scope>NUCLEOTIDE SEQUENCE [LARGE SCALE GENOMIC DNA]</scope>
    <source>
        <strain evidence="2 3">KCTC 23863</strain>
    </source>
</reference>
<dbReference type="OrthoDB" id="9914712at2"/>
<dbReference type="EMBL" id="WURB01000001">
    <property type="protein sequence ID" value="MXQ10061.1"/>
    <property type="molecule type" value="Genomic_DNA"/>
</dbReference>
<proteinExistence type="predicted"/>
<reference evidence="2 3" key="2">
    <citation type="submission" date="2020-01" db="EMBL/GenBank/DDBJ databases">
        <title>Microvirga sp. nov., an arsenate reduction bacterium isolated from Tibet hotspring sediments.</title>
        <authorList>
            <person name="Xian W.-D."/>
            <person name="Li W.-J."/>
        </authorList>
    </citation>
    <scope>NUCLEOTIDE SEQUENCE [LARGE SCALE GENOMIC DNA]</scope>
    <source>
        <strain evidence="2 3">KCTC 23863</strain>
    </source>
</reference>
<evidence type="ECO:0000256" key="1">
    <source>
        <dbReference type="SAM" id="Phobius"/>
    </source>
</evidence>
<dbReference type="RefSeq" id="WP_160882673.1">
    <property type="nucleotide sequence ID" value="NZ_WURB01000001.1"/>
</dbReference>
<gene>
    <name evidence="2" type="ORF">GR328_01025</name>
</gene>
<dbReference type="AlphaFoldDB" id="A0A7X3MMZ3"/>
<feature type="transmembrane region" description="Helical" evidence="1">
    <location>
        <begin position="12"/>
        <end position="32"/>
    </location>
</feature>
<dbReference type="Proteomes" id="UP000436483">
    <property type="component" value="Unassembled WGS sequence"/>
</dbReference>
<keyword evidence="3" id="KW-1185">Reference proteome</keyword>
<evidence type="ECO:0000313" key="2">
    <source>
        <dbReference type="EMBL" id="MXQ10061.1"/>
    </source>
</evidence>
<protein>
    <submittedName>
        <fullName evidence="2">Uncharacterized protein</fullName>
    </submittedName>
</protein>
<keyword evidence="1" id="KW-0812">Transmembrane</keyword>
<evidence type="ECO:0000313" key="3">
    <source>
        <dbReference type="Proteomes" id="UP000436483"/>
    </source>
</evidence>
<keyword evidence="1" id="KW-0472">Membrane</keyword>
<organism evidence="2 3">
    <name type="scientific">Microvirga makkahensis</name>
    <dbReference type="NCBI Taxonomy" id="1128670"/>
    <lineage>
        <taxon>Bacteria</taxon>
        <taxon>Pseudomonadati</taxon>
        <taxon>Pseudomonadota</taxon>
        <taxon>Alphaproteobacteria</taxon>
        <taxon>Hyphomicrobiales</taxon>
        <taxon>Methylobacteriaceae</taxon>
        <taxon>Microvirga</taxon>
    </lineage>
</organism>